<gene>
    <name evidence="2" type="ORF">JYP50_09715</name>
</gene>
<reference evidence="2" key="1">
    <citation type="submission" date="2021-02" db="EMBL/GenBank/DDBJ databases">
        <title>PHA producing bacteria isolated from coastal sediment in Guangdong, Shenzhen.</title>
        <authorList>
            <person name="Zheng W."/>
            <person name="Yu S."/>
            <person name="Huang Y."/>
        </authorList>
    </citation>
    <scope>NUCLEOTIDE SEQUENCE</scope>
    <source>
        <strain evidence="2">TN14-10</strain>
    </source>
</reference>
<dbReference type="Pfam" id="PF01979">
    <property type="entry name" value="Amidohydro_1"/>
    <property type="match status" value="1"/>
</dbReference>
<evidence type="ECO:0000313" key="2">
    <source>
        <dbReference type="EMBL" id="MBN7796868.1"/>
    </source>
</evidence>
<dbReference type="SUPFAM" id="SSF51338">
    <property type="entry name" value="Composite domain of metallo-dependent hydrolases"/>
    <property type="match status" value="1"/>
</dbReference>
<dbReference type="SUPFAM" id="SSF82171">
    <property type="entry name" value="DPP6 N-terminal domain-like"/>
    <property type="match status" value="2"/>
</dbReference>
<dbReference type="Gene3D" id="2.30.40.10">
    <property type="entry name" value="Urease, subunit C, domain 1"/>
    <property type="match status" value="2"/>
</dbReference>
<sequence length="1078" mass="118721">MTFLLGQGASAAERDWDIADTGQPATEVAFTLEEGTWMSVDVSPDGETLVFDLLGDIYALPAAGGEARVLHDGPAIQRLPRFSPDGQRLLFVSDGSGADQLWTSAANGSDAAPLTRNHQPHIYGTADWSPDGEYVVAARQDPTFDKIRTSQLRLFHTAGGDGRLLVDGAESGQDVQEAQFSPDGRYLYYTERRAPDHFVFVEANHTNFVITRRDLATGDSRVLVEGFGGASSPRPSPDGKSLAFVRRVKDKTVLFVYDLASGEQRPVYDGLDRDALGDYVPHGVYYPLYDWFPDNRHIAIWAGGKLRRIDTVSASSEVIPFTAQSRHRITDTPRFARDLAPEHFTVRAVRHVALSPDGETLLFSALGNVWRKSLPDGEPERLTDAAVFESEPAWAADGRRIAYVEWHDERGSALKVASPAGRRDRVVAQSPGVIREPAFSADGRWLTYRVEDHNKDMGGYRSQPGLYVVRIDGEEGARVHDGGAAPLFSPDGERVYFERVGYDPQGKRTELASVNRRGLDLRIHAVARGADRSEIRVSPDLRWIAFREEQQYYLVPYRELGEPIELSARGDAQPVARLTEVGGYALAWRGDGAELAWTLGAQLVTAEPAAQFAEKGPVATRTDIGLEVASDVPQGRLALVGGRVITMRGEEVIERGTVVVEGNRIVAVGPEGEVDIPADARRIDVGGKTVMPGLVDMHGHIDCCYMTGSLPQKQPGRYAALAFGVTTNFDPYATELPSYEVRETNLAGITVGPRSISSGLVVYGRRNKGDGTFVPLRDYGDAQRVMRRKNALGGAVIKSYKQPARRQRQQLVKAAREAGIMVDAEGASHFYDNIGMILDGHMCLEHNLPVANYYDDLVQLMAHGDTANTPTLVVTFAELFGENYVYQKTRAWEHPKIQTFVQTTTSSYSPLGAPHSAPPHVRGMTSIHLADELWDVGFRSVARSTRKLDDAGVTINVGSHGQMAGVAMHWEMWLLTQGGIGNHRVLRAATMNGARTLGLEHQIGSLEAGKLADIIVLDDNPLEDIRNSNSVRYSMVNGRLYDAYTMDEIGNYDRPRSRFYWEMQDYGDIDWNEAWAGQ</sequence>
<dbReference type="InterPro" id="IPR032466">
    <property type="entry name" value="Metal_Hydrolase"/>
</dbReference>
<dbReference type="InterPro" id="IPR011059">
    <property type="entry name" value="Metal-dep_hydrolase_composite"/>
</dbReference>
<dbReference type="PANTHER" id="PTHR43135:SF3">
    <property type="entry name" value="ALPHA-D-RIBOSE 1-METHYLPHOSPHONATE 5-TRIPHOSPHATE DIPHOSPHATASE"/>
    <property type="match status" value="1"/>
</dbReference>
<comment type="caution">
    <text evidence="2">The sequence shown here is derived from an EMBL/GenBank/DDBJ whole genome shotgun (WGS) entry which is preliminary data.</text>
</comment>
<dbReference type="EMBL" id="JAFKCZ010000006">
    <property type="protein sequence ID" value="MBN7796868.1"/>
    <property type="molecule type" value="Genomic_DNA"/>
</dbReference>
<dbReference type="InterPro" id="IPR006680">
    <property type="entry name" value="Amidohydro-rel"/>
</dbReference>
<evidence type="ECO:0000313" key="3">
    <source>
        <dbReference type="Proteomes" id="UP000664303"/>
    </source>
</evidence>
<dbReference type="Gene3D" id="3.20.20.140">
    <property type="entry name" value="Metal-dependent hydrolases"/>
    <property type="match status" value="2"/>
</dbReference>
<accession>A0A939DEQ5</accession>
<dbReference type="Gene3D" id="2.120.10.30">
    <property type="entry name" value="TolB, C-terminal domain"/>
    <property type="match status" value="3"/>
</dbReference>
<dbReference type="Pfam" id="PF07676">
    <property type="entry name" value="PD40"/>
    <property type="match status" value="4"/>
</dbReference>
<dbReference type="SUPFAM" id="SSF51556">
    <property type="entry name" value="Metallo-dependent hydrolases"/>
    <property type="match status" value="1"/>
</dbReference>
<dbReference type="Proteomes" id="UP000664303">
    <property type="component" value="Unassembled WGS sequence"/>
</dbReference>
<dbReference type="GO" id="GO:0016810">
    <property type="term" value="F:hydrolase activity, acting on carbon-nitrogen (but not peptide) bonds"/>
    <property type="evidence" value="ECO:0007669"/>
    <property type="project" value="InterPro"/>
</dbReference>
<dbReference type="InterPro" id="IPR051781">
    <property type="entry name" value="Metallo-dep_Hydrolase"/>
</dbReference>
<evidence type="ECO:0000259" key="1">
    <source>
        <dbReference type="Pfam" id="PF01979"/>
    </source>
</evidence>
<dbReference type="PANTHER" id="PTHR43135">
    <property type="entry name" value="ALPHA-D-RIBOSE 1-METHYLPHOSPHONATE 5-TRIPHOSPHATE DIPHOSPHATASE"/>
    <property type="match status" value="1"/>
</dbReference>
<name>A0A939DEQ5_9GAMM</name>
<dbReference type="AlphaFoldDB" id="A0A939DEQ5"/>
<feature type="domain" description="Amidohydrolase-related" evidence="1">
    <location>
        <begin position="689"/>
        <end position="1040"/>
    </location>
</feature>
<protein>
    <submittedName>
        <fullName evidence="2">PD40 domain-containing protein</fullName>
    </submittedName>
</protein>
<dbReference type="InterPro" id="IPR011659">
    <property type="entry name" value="WD40"/>
</dbReference>
<dbReference type="InterPro" id="IPR011042">
    <property type="entry name" value="6-blade_b-propeller_TolB-like"/>
</dbReference>
<proteinExistence type="predicted"/>
<keyword evidence="3" id="KW-1185">Reference proteome</keyword>
<organism evidence="2 3">
    <name type="scientific">Parahaliea mediterranea</name>
    <dbReference type="NCBI Taxonomy" id="651086"/>
    <lineage>
        <taxon>Bacteria</taxon>
        <taxon>Pseudomonadati</taxon>
        <taxon>Pseudomonadota</taxon>
        <taxon>Gammaproteobacteria</taxon>
        <taxon>Cellvibrionales</taxon>
        <taxon>Halieaceae</taxon>
        <taxon>Parahaliea</taxon>
    </lineage>
</organism>